<protein>
    <recommendedName>
        <fullName evidence="2">HNH nuclease domain-containing protein</fullName>
    </recommendedName>
</protein>
<feature type="compositionally biased region" description="Polar residues" evidence="1">
    <location>
        <begin position="503"/>
        <end position="518"/>
    </location>
</feature>
<keyword evidence="4" id="KW-1185">Reference proteome</keyword>
<evidence type="ECO:0000313" key="3">
    <source>
        <dbReference type="EMBL" id="KAF3798614.1"/>
    </source>
</evidence>
<evidence type="ECO:0000259" key="2">
    <source>
        <dbReference type="Pfam" id="PF13391"/>
    </source>
</evidence>
<dbReference type="RefSeq" id="XP_045257774.1">
    <property type="nucleotide sequence ID" value="XM_045410683.1"/>
</dbReference>
<reference evidence="3" key="1">
    <citation type="journal article" date="2020" name="Phytopathology">
        <title>Genome sequence and comparative analysis of Colletotrichum gloeosporioides isolated from Liriodendron leaves.</title>
        <authorList>
            <person name="Fu F.F."/>
            <person name="Hao Z."/>
            <person name="Wang P."/>
            <person name="Lu Y."/>
            <person name="Xue L.J."/>
            <person name="Wei G."/>
            <person name="Tian Y."/>
            <person name="Baishi H."/>
            <person name="Xu H."/>
            <person name="Shi J."/>
            <person name="Cheng T."/>
            <person name="Wang G."/>
            <person name="Yi Y."/>
            <person name="Chen J."/>
        </authorList>
    </citation>
    <scope>NUCLEOTIDE SEQUENCE</scope>
    <source>
        <strain evidence="3">Lc1</strain>
    </source>
</reference>
<feature type="compositionally biased region" description="Basic and acidic residues" evidence="1">
    <location>
        <begin position="215"/>
        <end position="230"/>
    </location>
</feature>
<feature type="compositionally biased region" description="Low complexity" evidence="1">
    <location>
        <begin position="189"/>
        <end position="209"/>
    </location>
</feature>
<feature type="region of interest" description="Disordered" evidence="1">
    <location>
        <begin position="189"/>
        <end position="230"/>
    </location>
</feature>
<name>A0A8H4C7M2_COLGL</name>
<dbReference type="Pfam" id="PF13391">
    <property type="entry name" value="HNH_2"/>
    <property type="match status" value="1"/>
</dbReference>
<comment type="caution">
    <text evidence="3">The sequence shown here is derived from an EMBL/GenBank/DDBJ whole genome shotgun (WGS) entry which is preliminary data.</text>
</comment>
<dbReference type="EMBL" id="WVTB01000093">
    <property type="protein sequence ID" value="KAF3798614.1"/>
    <property type="molecule type" value="Genomic_DNA"/>
</dbReference>
<gene>
    <name evidence="3" type="ORF">GCG54_00010766</name>
</gene>
<dbReference type="Proteomes" id="UP000613401">
    <property type="component" value="Unassembled WGS sequence"/>
</dbReference>
<sequence length="518" mass="57512">MLVSILESFETVESSEASRRDTITDRFMRQLSQADDPLLQKKLDAAESFVKALDSKYMCGEYLEELAAFCKAEWPELVSKKVSPQLPEVRYIDRLEEKLRILQEISVQEICSQNPEDPPRRIDPTSITVNVWSAFWAATVEELQHFLEFKVRSGRFFVETIETAFIAVEAGVPKVMEYVMNKRGAGASSKTASSKAATSNANSTNAQSGHSQSGKGKEKEKQRNPVSIEDTKQREGLECPLLHTIVTEGAHIYPVAKIEYVGDCTTYLKALDFIWGGATCNRLKAALGVKDLDIPSNMIALDHAPHHLWDLGKVTFNPVLRLPMRIDLEFLILEPLDFGKSGKRKRPGNDFPEGLATDPRTKVKVPDNTKTKTSMKAAKVSEIRFVSAQTQHRIRHGHRFTITSNDPKLLPSADLLDLRNRVMVMMALKGGAEVLDDVLSSASGDEDAPRVLVGAGDVEMDLDDKVLGWSEHAEEELALLTTEEANQMPWRPPVIEHPAETGDTVSPKSQTSSTRGDG</sequence>
<dbReference type="AlphaFoldDB" id="A0A8H4C7M2"/>
<organism evidence="3 4">
    <name type="scientific">Colletotrichum gloeosporioides</name>
    <name type="common">Anthracnose fungus</name>
    <name type="synonym">Glomerella cingulata</name>
    <dbReference type="NCBI Taxonomy" id="474922"/>
    <lineage>
        <taxon>Eukaryota</taxon>
        <taxon>Fungi</taxon>
        <taxon>Dikarya</taxon>
        <taxon>Ascomycota</taxon>
        <taxon>Pezizomycotina</taxon>
        <taxon>Sordariomycetes</taxon>
        <taxon>Hypocreomycetidae</taxon>
        <taxon>Glomerellales</taxon>
        <taxon>Glomerellaceae</taxon>
        <taxon>Colletotrichum</taxon>
        <taxon>Colletotrichum gloeosporioides species complex</taxon>
    </lineage>
</organism>
<dbReference type="InterPro" id="IPR003615">
    <property type="entry name" value="HNH_nuc"/>
</dbReference>
<reference evidence="3" key="2">
    <citation type="submission" date="2020-03" db="EMBL/GenBank/DDBJ databases">
        <authorList>
            <person name="Fu F.-F."/>
            <person name="Chen J."/>
        </authorList>
    </citation>
    <scope>NUCLEOTIDE SEQUENCE</scope>
    <source>
        <strain evidence="3">Lc1</strain>
    </source>
</reference>
<dbReference type="GeneID" id="69017894"/>
<evidence type="ECO:0000256" key="1">
    <source>
        <dbReference type="SAM" id="MobiDB-lite"/>
    </source>
</evidence>
<proteinExistence type="predicted"/>
<accession>A0A8H4C7M2</accession>
<feature type="domain" description="HNH nuclease" evidence="2">
    <location>
        <begin position="246"/>
        <end position="317"/>
    </location>
</feature>
<evidence type="ECO:0000313" key="4">
    <source>
        <dbReference type="Proteomes" id="UP000613401"/>
    </source>
</evidence>
<feature type="region of interest" description="Disordered" evidence="1">
    <location>
        <begin position="484"/>
        <end position="518"/>
    </location>
</feature>